<keyword evidence="1" id="KW-1133">Transmembrane helix</keyword>
<feature type="transmembrane region" description="Helical" evidence="1">
    <location>
        <begin position="52"/>
        <end position="73"/>
    </location>
</feature>
<keyword evidence="3" id="KW-1185">Reference proteome</keyword>
<gene>
    <name evidence="2" type="ORF">LWI29_031757</name>
</gene>
<evidence type="ECO:0000313" key="2">
    <source>
        <dbReference type="EMBL" id="KAK0582970.1"/>
    </source>
</evidence>
<name>A0AA39VJG5_ACESA</name>
<dbReference type="GO" id="GO:0016020">
    <property type="term" value="C:membrane"/>
    <property type="evidence" value="ECO:0007669"/>
    <property type="project" value="InterPro"/>
</dbReference>
<dbReference type="Proteomes" id="UP001168877">
    <property type="component" value="Unassembled WGS sequence"/>
</dbReference>
<proteinExistence type="predicted"/>
<dbReference type="EMBL" id="JAUESC010000384">
    <property type="protein sequence ID" value="KAK0582970.1"/>
    <property type="molecule type" value="Genomic_DNA"/>
</dbReference>
<reference evidence="2" key="2">
    <citation type="submission" date="2023-06" db="EMBL/GenBank/DDBJ databases">
        <authorList>
            <person name="Swenson N.G."/>
            <person name="Wegrzyn J.L."/>
            <person name="Mcevoy S.L."/>
        </authorList>
    </citation>
    <scope>NUCLEOTIDE SEQUENCE</scope>
    <source>
        <strain evidence="2">NS2018</strain>
        <tissue evidence="2">Leaf</tissue>
    </source>
</reference>
<dbReference type="AlphaFoldDB" id="A0AA39VJG5"/>
<reference evidence="2" key="1">
    <citation type="journal article" date="2022" name="Plant J.">
        <title>Strategies of tolerance reflected in two North American maple genomes.</title>
        <authorList>
            <person name="McEvoy S.L."/>
            <person name="Sezen U.U."/>
            <person name="Trouern-Trend A."/>
            <person name="McMahon S.M."/>
            <person name="Schaberg P.G."/>
            <person name="Yang J."/>
            <person name="Wegrzyn J.L."/>
            <person name="Swenson N.G."/>
        </authorList>
    </citation>
    <scope>NUCLEOTIDE SEQUENCE</scope>
    <source>
        <strain evidence="2">NS2018</strain>
    </source>
</reference>
<accession>A0AA39VJG5</accession>
<keyword evidence="1" id="KW-0812">Transmembrane</keyword>
<evidence type="ECO:0000313" key="3">
    <source>
        <dbReference type="Proteomes" id="UP001168877"/>
    </source>
</evidence>
<sequence length="74" mass="8416">MFGVLTSAVCYICAFKLGNIKEKPLHMAIFLTFISFLILFMTELLIDHRVNVAKLSQSPVSFLISTIVVWLLLR</sequence>
<evidence type="ECO:0000256" key="1">
    <source>
        <dbReference type="SAM" id="Phobius"/>
    </source>
</evidence>
<keyword evidence="1" id="KW-0472">Membrane</keyword>
<feature type="transmembrane region" description="Helical" evidence="1">
    <location>
        <begin position="25"/>
        <end position="46"/>
    </location>
</feature>
<comment type="caution">
    <text evidence="2">The sequence shown here is derived from an EMBL/GenBank/DDBJ whole genome shotgun (WGS) entry which is preliminary data.</text>
</comment>
<organism evidence="2 3">
    <name type="scientific">Acer saccharum</name>
    <name type="common">Sugar maple</name>
    <dbReference type="NCBI Taxonomy" id="4024"/>
    <lineage>
        <taxon>Eukaryota</taxon>
        <taxon>Viridiplantae</taxon>
        <taxon>Streptophyta</taxon>
        <taxon>Embryophyta</taxon>
        <taxon>Tracheophyta</taxon>
        <taxon>Spermatophyta</taxon>
        <taxon>Magnoliopsida</taxon>
        <taxon>eudicotyledons</taxon>
        <taxon>Gunneridae</taxon>
        <taxon>Pentapetalae</taxon>
        <taxon>rosids</taxon>
        <taxon>malvids</taxon>
        <taxon>Sapindales</taxon>
        <taxon>Sapindaceae</taxon>
        <taxon>Hippocastanoideae</taxon>
        <taxon>Acereae</taxon>
        <taxon>Acer</taxon>
    </lineage>
</organism>
<protein>
    <submittedName>
        <fullName evidence="2">Uncharacterized protein</fullName>
    </submittedName>
</protein>
<dbReference type="InterPro" id="IPR005352">
    <property type="entry name" value="Erg28"/>
</dbReference>
<dbReference type="Pfam" id="PF03694">
    <property type="entry name" value="Erg28"/>
    <property type="match status" value="1"/>
</dbReference>